<dbReference type="InterPro" id="IPR001087">
    <property type="entry name" value="GDSL"/>
</dbReference>
<evidence type="ECO:0000256" key="5">
    <source>
        <dbReference type="ARBA" id="ARBA00022801"/>
    </source>
</evidence>
<keyword evidence="6" id="KW-0442">Lipid degradation</keyword>
<accession>A0A8J6CT51</accession>
<evidence type="ECO:0000256" key="1">
    <source>
        <dbReference type="ARBA" id="ARBA00004613"/>
    </source>
</evidence>
<evidence type="ECO:0000256" key="3">
    <source>
        <dbReference type="ARBA" id="ARBA00022525"/>
    </source>
</evidence>
<evidence type="ECO:0000256" key="8">
    <source>
        <dbReference type="SAM" id="SignalP"/>
    </source>
</evidence>
<evidence type="ECO:0000256" key="4">
    <source>
        <dbReference type="ARBA" id="ARBA00022729"/>
    </source>
</evidence>
<sequence length="359" mass="40691">MVKLYFWVFIILIYLLKFGYGDVIEVPPLNINQKDLMKNLSLVDIKIALLAIYVFGDSFVDNGNNKAILGNKDAIGGGYLPFGIDFDGKPTGRVTNGRIGVDFIATVAGLPYPPPIMEKEFELHKNVINFFQQVDLFENSTMEDLKSTFDSPEGFTQYLSKSLFFIHHAGNDLGLTFEVEMEKKYSIDKYAELLIEEFSKQLKRLYTLGARKFFVSNVSPLGCSPFNINTKNHSGPCVEEINNRVSVYNDLLPGLLAKLQSTLLGSQFVLGDIYKVFQNVFEMPRSYGFKDVNTSCCIDNNGTRIQVCAPNIIPCKDRKNRVFFDPFHPSETMHFLWARRFLKDSSVCSPINLIQLMQA</sequence>
<dbReference type="Pfam" id="PF00657">
    <property type="entry name" value="Lipase_GDSL"/>
    <property type="match status" value="1"/>
</dbReference>
<dbReference type="OrthoDB" id="1530612at2759"/>
<keyword evidence="5" id="KW-0378">Hydrolase</keyword>
<keyword evidence="7" id="KW-0443">Lipid metabolism</keyword>
<dbReference type="Gene3D" id="3.40.50.1110">
    <property type="entry name" value="SGNH hydrolase"/>
    <property type="match status" value="1"/>
</dbReference>
<evidence type="ECO:0000256" key="7">
    <source>
        <dbReference type="ARBA" id="ARBA00023098"/>
    </source>
</evidence>
<dbReference type="PANTHER" id="PTHR45650:SF24">
    <property type="entry name" value="GDSL ESTERASE_LIPASE 7-LIKE"/>
    <property type="match status" value="1"/>
</dbReference>
<comment type="caution">
    <text evidence="9">The sequence shown here is derived from an EMBL/GenBank/DDBJ whole genome shotgun (WGS) entry which is preliminary data.</text>
</comment>
<organism evidence="9 10">
    <name type="scientific">Gossypium anomalum</name>
    <dbReference type="NCBI Taxonomy" id="47600"/>
    <lineage>
        <taxon>Eukaryota</taxon>
        <taxon>Viridiplantae</taxon>
        <taxon>Streptophyta</taxon>
        <taxon>Embryophyta</taxon>
        <taxon>Tracheophyta</taxon>
        <taxon>Spermatophyta</taxon>
        <taxon>Magnoliopsida</taxon>
        <taxon>eudicotyledons</taxon>
        <taxon>Gunneridae</taxon>
        <taxon>Pentapetalae</taxon>
        <taxon>rosids</taxon>
        <taxon>malvids</taxon>
        <taxon>Malvales</taxon>
        <taxon>Malvaceae</taxon>
        <taxon>Malvoideae</taxon>
        <taxon>Gossypium</taxon>
    </lineage>
</organism>
<dbReference type="EMBL" id="JAHUZN010000009">
    <property type="protein sequence ID" value="KAG8482436.1"/>
    <property type="molecule type" value="Genomic_DNA"/>
</dbReference>
<reference evidence="9 10" key="1">
    <citation type="journal article" date="2021" name="bioRxiv">
        <title>The Gossypium anomalum genome as a resource for cotton improvement and evolutionary analysis of hybrid incompatibility.</title>
        <authorList>
            <person name="Grover C.E."/>
            <person name="Yuan D."/>
            <person name="Arick M.A."/>
            <person name="Miller E.R."/>
            <person name="Hu G."/>
            <person name="Peterson D.G."/>
            <person name="Wendel J.F."/>
            <person name="Udall J.A."/>
        </authorList>
    </citation>
    <scope>NUCLEOTIDE SEQUENCE [LARGE SCALE GENOMIC DNA]</scope>
    <source>
        <strain evidence="9">JFW-Udall</strain>
        <tissue evidence="9">Leaf</tissue>
    </source>
</reference>
<gene>
    <name evidence="9" type="ORF">CXB51_024331</name>
</gene>
<dbReference type="InterPro" id="IPR036514">
    <property type="entry name" value="SGNH_hydro_sf"/>
</dbReference>
<dbReference type="SUPFAM" id="SSF52266">
    <property type="entry name" value="SGNH hydrolase"/>
    <property type="match status" value="1"/>
</dbReference>
<evidence type="ECO:0000256" key="6">
    <source>
        <dbReference type="ARBA" id="ARBA00022963"/>
    </source>
</evidence>
<evidence type="ECO:0000256" key="2">
    <source>
        <dbReference type="ARBA" id="ARBA00008668"/>
    </source>
</evidence>
<name>A0A8J6CT51_9ROSI</name>
<feature type="signal peptide" evidence="8">
    <location>
        <begin position="1"/>
        <end position="21"/>
    </location>
</feature>
<evidence type="ECO:0008006" key="11">
    <source>
        <dbReference type="Google" id="ProtNLM"/>
    </source>
</evidence>
<evidence type="ECO:0000313" key="9">
    <source>
        <dbReference type="EMBL" id="KAG8482436.1"/>
    </source>
</evidence>
<keyword evidence="10" id="KW-1185">Reference proteome</keyword>
<dbReference type="PANTHER" id="PTHR45650">
    <property type="entry name" value="GDSL-LIKE LIPASE/ACYLHYDROLASE-RELATED"/>
    <property type="match status" value="1"/>
</dbReference>
<proteinExistence type="inferred from homology"/>
<protein>
    <recommendedName>
        <fullName evidence="11">GDSL esterase/lipase 7-like</fullName>
    </recommendedName>
</protein>
<keyword evidence="4 8" id="KW-0732">Signal</keyword>
<evidence type="ECO:0000313" key="10">
    <source>
        <dbReference type="Proteomes" id="UP000701853"/>
    </source>
</evidence>
<feature type="chain" id="PRO_5035225022" description="GDSL esterase/lipase 7-like" evidence="8">
    <location>
        <begin position="22"/>
        <end position="359"/>
    </location>
</feature>
<dbReference type="AlphaFoldDB" id="A0A8J6CT51"/>
<comment type="subcellular location">
    <subcellularLocation>
        <location evidence="1">Secreted</location>
    </subcellularLocation>
</comment>
<comment type="similarity">
    <text evidence="2">Belongs to the 'GDSL' lipolytic enzyme family.</text>
</comment>
<dbReference type="GO" id="GO:0016042">
    <property type="term" value="P:lipid catabolic process"/>
    <property type="evidence" value="ECO:0007669"/>
    <property type="project" value="UniProtKB-KW"/>
</dbReference>
<dbReference type="InterPro" id="IPR051238">
    <property type="entry name" value="GDSL_esterase/lipase"/>
</dbReference>
<dbReference type="GO" id="GO:0016788">
    <property type="term" value="F:hydrolase activity, acting on ester bonds"/>
    <property type="evidence" value="ECO:0007669"/>
    <property type="project" value="InterPro"/>
</dbReference>
<dbReference type="Proteomes" id="UP000701853">
    <property type="component" value="Chromosome 9"/>
</dbReference>
<keyword evidence="3" id="KW-0964">Secreted</keyword>
<dbReference type="GO" id="GO:0005576">
    <property type="term" value="C:extracellular region"/>
    <property type="evidence" value="ECO:0007669"/>
    <property type="project" value="UniProtKB-SubCell"/>
</dbReference>